<keyword evidence="7" id="KW-0067">ATP-binding</keyword>
<name>A0ABV8B784_9BACI</name>
<comment type="caution">
    <text evidence="10">The sequence shown here is derived from an EMBL/GenBank/DDBJ whole genome shotgun (WGS) entry which is preliminary data.</text>
</comment>
<organism evidence="10 11">
    <name type="scientific">Bacillus songklensis</name>
    <dbReference type="NCBI Taxonomy" id="1069116"/>
    <lineage>
        <taxon>Bacteria</taxon>
        <taxon>Bacillati</taxon>
        <taxon>Bacillota</taxon>
        <taxon>Bacilli</taxon>
        <taxon>Bacillales</taxon>
        <taxon>Bacillaceae</taxon>
        <taxon>Bacillus</taxon>
    </lineage>
</organism>
<dbReference type="InterPro" id="IPR036097">
    <property type="entry name" value="HisK_dim/P_sf"/>
</dbReference>
<evidence type="ECO:0000313" key="10">
    <source>
        <dbReference type="EMBL" id="MFC3885225.1"/>
    </source>
</evidence>
<accession>A0ABV8B784</accession>
<keyword evidence="6" id="KW-0418">Kinase</keyword>
<feature type="domain" description="PAS" evidence="9">
    <location>
        <begin position="137"/>
        <end position="192"/>
    </location>
</feature>
<dbReference type="SMART" id="SM00388">
    <property type="entry name" value="HisKA"/>
    <property type="match status" value="1"/>
</dbReference>
<evidence type="ECO:0000259" key="9">
    <source>
        <dbReference type="PROSITE" id="PS50112"/>
    </source>
</evidence>
<dbReference type="EMBL" id="JBHRZT010000068">
    <property type="protein sequence ID" value="MFC3885225.1"/>
    <property type="molecule type" value="Genomic_DNA"/>
</dbReference>
<evidence type="ECO:0000256" key="6">
    <source>
        <dbReference type="ARBA" id="ARBA00022777"/>
    </source>
</evidence>
<keyword evidence="8" id="KW-0902">Two-component regulatory system</keyword>
<dbReference type="Proteomes" id="UP001595752">
    <property type="component" value="Unassembled WGS sequence"/>
</dbReference>
<protein>
    <recommendedName>
        <fullName evidence="2">histidine kinase</fullName>
        <ecNumber evidence="2">2.7.13.3</ecNumber>
    </recommendedName>
</protein>
<dbReference type="CDD" id="cd00130">
    <property type="entry name" value="PAS"/>
    <property type="match status" value="1"/>
</dbReference>
<feature type="domain" description="PAS" evidence="9">
    <location>
        <begin position="2"/>
        <end position="54"/>
    </location>
</feature>
<evidence type="ECO:0000256" key="8">
    <source>
        <dbReference type="ARBA" id="ARBA00023012"/>
    </source>
</evidence>
<dbReference type="InterPro" id="IPR000014">
    <property type="entry name" value="PAS"/>
</dbReference>
<dbReference type="CDD" id="cd00082">
    <property type="entry name" value="HisKA"/>
    <property type="match status" value="1"/>
</dbReference>
<dbReference type="EC" id="2.7.13.3" evidence="2"/>
<evidence type="ECO:0000256" key="5">
    <source>
        <dbReference type="ARBA" id="ARBA00022741"/>
    </source>
</evidence>
<gene>
    <name evidence="10" type="ORF">ACFOU2_17800</name>
</gene>
<dbReference type="SUPFAM" id="SSF55785">
    <property type="entry name" value="PYP-like sensor domain (PAS domain)"/>
    <property type="match status" value="2"/>
</dbReference>
<evidence type="ECO:0000256" key="3">
    <source>
        <dbReference type="ARBA" id="ARBA00022553"/>
    </source>
</evidence>
<evidence type="ECO:0000256" key="1">
    <source>
        <dbReference type="ARBA" id="ARBA00000085"/>
    </source>
</evidence>
<evidence type="ECO:0000256" key="4">
    <source>
        <dbReference type="ARBA" id="ARBA00022679"/>
    </source>
</evidence>
<keyword evidence="4" id="KW-0808">Transferase</keyword>
<dbReference type="InterPro" id="IPR013767">
    <property type="entry name" value="PAS_fold"/>
</dbReference>
<keyword evidence="11" id="KW-1185">Reference proteome</keyword>
<dbReference type="InterPro" id="IPR003661">
    <property type="entry name" value="HisK_dim/P_dom"/>
</dbReference>
<dbReference type="Gene3D" id="1.10.287.130">
    <property type="match status" value="1"/>
</dbReference>
<keyword evidence="5" id="KW-0547">Nucleotide-binding</keyword>
<dbReference type="PANTHER" id="PTHR43065">
    <property type="entry name" value="SENSOR HISTIDINE KINASE"/>
    <property type="match status" value="1"/>
</dbReference>
<evidence type="ECO:0000256" key="2">
    <source>
        <dbReference type="ARBA" id="ARBA00012438"/>
    </source>
</evidence>
<keyword evidence="3" id="KW-0597">Phosphoprotein</keyword>
<reference evidence="11" key="1">
    <citation type="journal article" date="2019" name="Int. J. Syst. Evol. Microbiol.">
        <title>The Global Catalogue of Microorganisms (GCM) 10K type strain sequencing project: providing services to taxonomists for standard genome sequencing and annotation.</title>
        <authorList>
            <consortium name="The Broad Institute Genomics Platform"/>
            <consortium name="The Broad Institute Genome Sequencing Center for Infectious Disease"/>
            <person name="Wu L."/>
            <person name="Ma J."/>
        </authorList>
    </citation>
    <scope>NUCLEOTIDE SEQUENCE [LARGE SCALE GENOMIC DNA]</scope>
    <source>
        <strain evidence="11">CCUG 61889</strain>
    </source>
</reference>
<sequence>MGKFLFRQLFDLSIVPALVMKQNGEILFVNDAFLTLHRLENREIIGKNFNEVLHLLSIKEEEFAQMMESNEKFTLINTNIHKHFLHIYIHRLESPEYEERLLVLQWKEFSQNVQKQEEIIRKMKQYKQFIKQSQDAFIVTVDGVIQYMNPAGVRLLGGKKKEDYIGKSFFEFIHPDHLPFVQERMHDLLLGLPIEPRAEVNLLTGRGIVSIESSATKVNFKGQNAIQYFIRDVTDRKHYDEMVNQSEKLTIVSKLAAGVAHEIRNPMTAIKGFIQLLKASKQYNEEYSDIMLEELNRVESIIHEFLTLAKPKKESNYTQKSLQHILRHVTL</sequence>
<comment type="catalytic activity">
    <reaction evidence="1">
        <text>ATP + protein L-histidine = ADP + protein N-phospho-L-histidine.</text>
        <dbReference type="EC" id="2.7.13.3"/>
    </reaction>
</comment>
<evidence type="ECO:0000313" key="11">
    <source>
        <dbReference type="Proteomes" id="UP001595752"/>
    </source>
</evidence>
<dbReference type="PROSITE" id="PS50112">
    <property type="entry name" value="PAS"/>
    <property type="match status" value="2"/>
</dbReference>
<dbReference type="NCBIfam" id="TIGR00229">
    <property type="entry name" value="sensory_box"/>
    <property type="match status" value="2"/>
</dbReference>
<dbReference type="SMART" id="SM00091">
    <property type="entry name" value="PAS"/>
    <property type="match status" value="2"/>
</dbReference>
<dbReference type="InterPro" id="IPR035965">
    <property type="entry name" value="PAS-like_dom_sf"/>
</dbReference>
<dbReference type="Pfam" id="PF00989">
    <property type="entry name" value="PAS"/>
    <property type="match status" value="2"/>
</dbReference>
<dbReference type="Gene3D" id="3.30.450.20">
    <property type="entry name" value="PAS domain"/>
    <property type="match status" value="2"/>
</dbReference>
<dbReference type="Pfam" id="PF00512">
    <property type="entry name" value="HisKA"/>
    <property type="match status" value="1"/>
</dbReference>
<dbReference type="RefSeq" id="WP_377917413.1">
    <property type="nucleotide sequence ID" value="NZ_JBHRZT010000068.1"/>
</dbReference>
<proteinExistence type="predicted"/>
<dbReference type="SUPFAM" id="SSF47384">
    <property type="entry name" value="Homodimeric domain of signal transducing histidine kinase"/>
    <property type="match status" value="1"/>
</dbReference>
<evidence type="ECO:0000256" key="7">
    <source>
        <dbReference type="ARBA" id="ARBA00022840"/>
    </source>
</evidence>
<dbReference type="PANTHER" id="PTHR43065:SF46">
    <property type="entry name" value="C4-DICARBOXYLATE TRANSPORT SENSOR PROTEIN DCTB"/>
    <property type="match status" value="1"/>
</dbReference>